<protein>
    <submittedName>
        <fullName evidence="1">Uncharacterized protein</fullName>
    </submittedName>
</protein>
<dbReference type="Proteomes" id="UP000605568">
    <property type="component" value="Unassembled WGS sequence"/>
</dbReference>
<organism evidence="1 2">
    <name type="scientific">Lentzea cavernae</name>
    <dbReference type="NCBI Taxonomy" id="2020703"/>
    <lineage>
        <taxon>Bacteria</taxon>
        <taxon>Bacillati</taxon>
        <taxon>Actinomycetota</taxon>
        <taxon>Actinomycetes</taxon>
        <taxon>Pseudonocardiales</taxon>
        <taxon>Pseudonocardiaceae</taxon>
        <taxon>Lentzea</taxon>
    </lineage>
</organism>
<comment type="caution">
    <text evidence="1">The sequence shown here is derived from an EMBL/GenBank/DDBJ whole genome shotgun (WGS) entry which is preliminary data.</text>
</comment>
<proteinExistence type="predicted"/>
<dbReference type="RefSeq" id="WP_191304416.1">
    <property type="nucleotide sequence ID" value="NZ_BNAR01000018.1"/>
</dbReference>
<sequence length="99" mass="10646">MTVIDIGHGVELEVVHSGLAGGAAVGIDYTHPRPDGSRCAGFVYFDTAKVREVFEPAASAMWQVEQQEPLTLSPSLLCRGCGHHGFIREGRWVPAGGER</sequence>
<keyword evidence="2" id="KW-1185">Reference proteome</keyword>
<dbReference type="InterPro" id="IPR045384">
    <property type="entry name" value="DUF6527"/>
</dbReference>
<reference evidence="2" key="1">
    <citation type="journal article" date="2019" name="Int. J. Syst. Evol. Microbiol.">
        <title>The Global Catalogue of Microorganisms (GCM) 10K type strain sequencing project: providing services to taxonomists for standard genome sequencing and annotation.</title>
        <authorList>
            <consortium name="The Broad Institute Genomics Platform"/>
            <consortium name="The Broad Institute Genome Sequencing Center for Infectious Disease"/>
            <person name="Wu L."/>
            <person name="Ma J."/>
        </authorList>
    </citation>
    <scope>NUCLEOTIDE SEQUENCE [LARGE SCALE GENOMIC DNA]</scope>
    <source>
        <strain evidence="2">CGMCC 4.7367</strain>
    </source>
</reference>
<evidence type="ECO:0000313" key="2">
    <source>
        <dbReference type="Proteomes" id="UP000605568"/>
    </source>
</evidence>
<evidence type="ECO:0000313" key="1">
    <source>
        <dbReference type="EMBL" id="GHH57729.1"/>
    </source>
</evidence>
<gene>
    <name evidence="1" type="ORF">GCM10017774_77800</name>
</gene>
<accession>A0ABQ3MTY5</accession>
<dbReference type="EMBL" id="BNAR01000018">
    <property type="protein sequence ID" value="GHH57729.1"/>
    <property type="molecule type" value="Genomic_DNA"/>
</dbReference>
<name>A0ABQ3MTY5_9PSEU</name>
<dbReference type="Pfam" id="PF20137">
    <property type="entry name" value="BubE"/>
    <property type="match status" value="1"/>
</dbReference>